<reference evidence="1 2" key="1">
    <citation type="journal article" date="2016" name="Nat. Commun.">
        <title>Thousands of microbial genomes shed light on interconnected biogeochemical processes in an aquifer system.</title>
        <authorList>
            <person name="Anantharaman K."/>
            <person name="Brown C.T."/>
            <person name="Hug L.A."/>
            <person name="Sharon I."/>
            <person name="Castelle C.J."/>
            <person name="Probst A.J."/>
            <person name="Thomas B.C."/>
            <person name="Singh A."/>
            <person name="Wilkins M.J."/>
            <person name="Karaoz U."/>
            <person name="Brodie E.L."/>
            <person name="Williams K.H."/>
            <person name="Hubbard S.S."/>
            <person name="Banfield J.F."/>
        </authorList>
    </citation>
    <scope>NUCLEOTIDE SEQUENCE [LARGE SCALE GENOMIC DNA]</scope>
</reference>
<dbReference type="Proteomes" id="UP000178302">
    <property type="component" value="Unassembled WGS sequence"/>
</dbReference>
<proteinExistence type="predicted"/>
<organism evidence="1 2">
    <name type="scientific">Candidatus Tagabacteria bacterium RIFCSPLOWO2_01_FULL_39_11</name>
    <dbReference type="NCBI Taxonomy" id="1802295"/>
    <lineage>
        <taxon>Bacteria</taxon>
        <taxon>Candidatus Tagaibacteriota</taxon>
    </lineage>
</organism>
<accession>A0A1G2LP61</accession>
<gene>
    <name evidence="1" type="ORF">A2909_01815</name>
</gene>
<comment type="caution">
    <text evidence="1">The sequence shown here is derived from an EMBL/GenBank/DDBJ whole genome shotgun (WGS) entry which is preliminary data.</text>
</comment>
<sequence>MKFQNNKFISSAECAKPVIYLYPTETTKIAVKVEPKGGLNYSEPNYKNGWFVQADPFGNIIELSSMKNYPYLFWEGRGAIYEQPKKGFVVQREKVYTFLVEKLANSGLNKKETNDFLEFWGPKMKDSPYYFVTFLGNREMNQIAPLIINPKPDTVIRVLMDFTPLTSPINVKEYEILTPQRNGFTVVEWGGVLR</sequence>
<name>A0A1G2LP61_9BACT</name>
<evidence type="ECO:0000313" key="1">
    <source>
        <dbReference type="EMBL" id="OHA13397.1"/>
    </source>
</evidence>
<evidence type="ECO:0000313" key="2">
    <source>
        <dbReference type="Proteomes" id="UP000178302"/>
    </source>
</evidence>
<protein>
    <submittedName>
        <fullName evidence="1">Uncharacterized protein</fullName>
    </submittedName>
</protein>
<dbReference type="AlphaFoldDB" id="A0A1G2LP61"/>
<dbReference type="EMBL" id="MHQZ01000036">
    <property type="protein sequence ID" value="OHA13397.1"/>
    <property type="molecule type" value="Genomic_DNA"/>
</dbReference>